<evidence type="ECO:0000256" key="2">
    <source>
        <dbReference type="ARBA" id="ARBA00022617"/>
    </source>
</evidence>
<evidence type="ECO:0000256" key="1">
    <source>
        <dbReference type="ARBA" id="ARBA00001917"/>
    </source>
</evidence>
<dbReference type="Gene3D" id="3.20.20.70">
    <property type="entry name" value="Aldolase class I"/>
    <property type="match status" value="1"/>
</dbReference>
<dbReference type="EMBL" id="DF977515">
    <property type="protein sequence ID" value="GAP88551.2"/>
    <property type="molecule type" value="Genomic_DNA"/>
</dbReference>
<name>A0A1W2TJX9_ROSNE</name>
<dbReference type="STRING" id="77044.A0A1W2TJX9"/>
<feature type="domain" description="Cytochrome b5 heme-binding" evidence="7">
    <location>
        <begin position="5"/>
        <end position="81"/>
    </location>
</feature>
<dbReference type="SMART" id="SM01117">
    <property type="entry name" value="Cyt-b5"/>
    <property type="match status" value="1"/>
</dbReference>
<dbReference type="InterPro" id="IPR037396">
    <property type="entry name" value="FMN_HAD"/>
</dbReference>
<dbReference type="PROSITE" id="PS00557">
    <property type="entry name" value="FMN_HYDROXY_ACID_DH_1"/>
    <property type="match status" value="1"/>
</dbReference>
<dbReference type="PROSITE" id="PS51349">
    <property type="entry name" value="FMN_HYDROXY_ACID_DH_2"/>
    <property type="match status" value="1"/>
</dbReference>
<comment type="cofactor">
    <cofactor evidence="1">
        <name>FMN</name>
        <dbReference type="ChEBI" id="CHEBI:58210"/>
    </cofactor>
</comment>
<feature type="region of interest" description="Disordered" evidence="6">
    <location>
        <begin position="90"/>
        <end position="116"/>
    </location>
</feature>
<keyword evidence="3" id="KW-0479">Metal-binding</keyword>
<dbReference type="InterPro" id="IPR001199">
    <property type="entry name" value="Cyt_B5-like_heme/steroid-bd"/>
</dbReference>
<organism evidence="9">
    <name type="scientific">Rosellinia necatrix</name>
    <name type="common">White root-rot fungus</name>
    <dbReference type="NCBI Taxonomy" id="77044"/>
    <lineage>
        <taxon>Eukaryota</taxon>
        <taxon>Fungi</taxon>
        <taxon>Dikarya</taxon>
        <taxon>Ascomycota</taxon>
        <taxon>Pezizomycotina</taxon>
        <taxon>Sordariomycetes</taxon>
        <taxon>Xylariomycetidae</taxon>
        <taxon>Xylariales</taxon>
        <taxon>Xylariaceae</taxon>
        <taxon>Rosellinia</taxon>
    </lineage>
</organism>
<dbReference type="GO" id="GO:0016491">
    <property type="term" value="F:oxidoreductase activity"/>
    <property type="evidence" value="ECO:0007669"/>
    <property type="project" value="UniProtKB-KW"/>
</dbReference>
<dbReference type="Proteomes" id="UP000054516">
    <property type="component" value="Unassembled WGS sequence"/>
</dbReference>
<dbReference type="SUPFAM" id="SSF55856">
    <property type="entry name" value="Cytochrome b5-like heme/steroid binding domain"/>
    <property type="match status" value="1"/>
</dbReference>
<dbReference type="PANTHER" id="PTHR10578:SF104">
    <property type="entry name" value="CYTOCHROME B2, MITOCHONDRIAL-RELATED"/>
    <property type="match status" value="1"/>
</dbReference>
<evidence type="ECO:0000313" key="9">
    <source>
        <dbReference type="EMBL" id="GAP88551.2"/>
    </source>
</evidence>
<accession>A0A1W2TJX9</accession>
<gene>
    <name evidence="9" type="ORF">SAMD00023353_7000210</name>
</gene>
<evidence type="ECO:0000256" key="3">
    <source>
        <dbReference type="ARBA" id="ARBA00022723"/>
    </source>
</evidence>
<sequence length="527" mass="55337">MPPEESPLSAQEIASHRSVSSCWIVIDGKVYDVTSYLDEHPGGAAILLKQSGADATAEFRKIHSTDVLKYLPGNACLGAIDAATRAALPASSATGAGGPTGHLTLDAPSEEGAPEGVPPISSIVSAGEFEAAARAAMPEKALTYVSSSAHDGRALRGNLDAWGAVRFRPRVLHDVRAVDPRTAILGAASALPFYASPMGQLGRGHAAGEIGVVRALARRGVHGVLSTESTAKMEEIAAAFADEKRIMAEERKAAAAAAAAAGGGSGEDTAMTDAPEAELHFQLYIPADRAIGAQRIRRARATGVFRSLWVTVDTPVLGKRTADRRLQAAEALAASPELAAHAERAAFGALSHVTGAQLNASLTWDDLGWIRRAWGEGSPLVLKGVQTAEDAARAADLGVDAVLLSNHGGRQMHAAPDALTTLLEIRDRYPGLVDRLEVYVDGGCRDGADVLKAVCLGARAVGIGRPLFYALAAYGQKGVERCLDIYADELITGMRLLGITNLADARPERVNASRLLNEIWRPEKSRL</sequence>
<dbReference type="OMA" id="SLWVTVD"/>
<evidence type="ECO:0000256" key="4">
    <source>
        <dbReference type="ARBA" id="ARBA00023002"/>
    </source>
</evidence>
<evidence type="ECO:0000313" key="10">
    <source>
        <dbReference type="Proteomes" id="UP000054516"/>
    </source>
</evidence>
<keyword evidence="5" id="KW-0408">Iron</keyword>
<dbReference type="PRINTS" id="PR00363">
    <property type="entry name" value="CYTOCHROMEB5"/>
</dbReference>
<dbReference type="Gene3D" id="3.10.120.10">
    <property type="entry name" value="Cytochrome b5-like heme/steroid binding domain"/>
    <property type="match status" value="1"/>
</dbReference>
<evidence type="ECO:0000259" key="8">
    <source>
        <dbReference type="PROSITE" id="PS51349"/>
    </source>
</evidence>
<dbReference type="InterPro" id="IPR036400">
    <property type="entry name" value="Cyt_B5-like_heme/steroid_sf"/>
</dbReference>
<dbReference type="GO" id="GO:0046872">
    <property type="term" value="F:metal ion binding"/>
    <property type="evidence" value="ECO:0007669"/>
    <property type="project" value="UniProtKB-KW"/>
</dbReference>
<dbReference type="AlphaFoldDB" id="A0A1W2TJX9"/>
<protein>
    <submittedName>
        <fullName evidence="9">Putative aldolase-type TIM barrel</fullName>
    </submittedName>
</protein>
<dbReference type="Pfam" id="PF00173">
    <property type="entry name" value="Cyt-b5"/>
    <property type="match status" value="1"/>
</dbReference>
<dbReference type="InterPro" id="IPR018506">
    <property type="entry name" value="Cyt_B5_heme-BS"/>
</dbReference>
<dbReference type="InterPro" id="IPR013785">
    <property type="entry name" value="Aldolase_TIM"/>
</dbReference>
<dbReference type="PANTHER" id="PTHR10578">
    <property type="entry name" value="S -2-HYDROXY-ACID OXIDASE-RELATED"/>
    <property type="match status" value="1"/>
</dbReference>
<keyword evidence="4" id="KW-0560">Oxidoreductase</keyword>
<proteinExistence type="predicted"/>
<reference evidence="9" key="1">
    <citation type="submission" date="2016-03" db="EMBL/GenBank/DDBJ databases">
        <title>Draft genome sequence of Rosellinia necatrix.</title>
        <authorList>
            <person name="Kanematsu S."/>
        </authorList>
    </citation>
    <scope>NUCLEOTIDE SEQUENCE [LARGE SCALE GENOMIC DNA]</scope>
    <source>
        <strain evidence="9">W97</strain>
    </source>
</reference>
<dbReference type="OrthoDB" id="1925334at2759"/>
<dbReference type="SUPFAM" id="SSF51395">
    <property type="entry name" value="FMN-linked oxidoreductases"/>
    <property type="match status" value="1"/>
</dbReference>
<dbReference type="GO" id="GO:0020037">
    <property type="term" value="F:heme binding"/>
    <property type="evidence" value="ECO:0007669"/>
    <property type="project" value="InterPro"/>
</dbReference>
<dbReference type="InterPro" id="IPR008259">
    <property type="entry name" value="FMN_hydac_DH_AS"/>
</dbReference>
<keyword evidence="2" id="KW-0349">Heme</keyword>
<dbReference type="InterPro" id="IPR000262">
    <property type="entry name" value="FMN-dep_DH"/>
</dbReference>
<evidence type="ECO:0000256" key="5">
    <source>
        <dbReference type="ARBA" id="ARBA00023004"/>
    </source>
</evidence>
<dbReference type="Pfam" id="PF01070">
    <property type="entry name" value="FMN_dh"/>
    <property type="match status" value="2"/>
</dbReference>
<evidence type="ECO:0000259" key="7">
    <source>
        <dbReference type="PROSITE" id="PS50255"/>
    </source>
</evidence>
<dbReference type="PROSITE" id="PS00191">
    <property type="entry name" value="CYTOCHROME_B5_1"/>
    <property type="match status" value="1"/>
</dbReference>
<keyword evidence="10" id="KW-1185">Reference proteome</keyword>
<evidence type="ECO:0000256" key="6">
    <source>
        <dbReference type="SAM" id="MobiDB-lite"/>
    </source>
</evidence>
<feature type="domain" description="FMN hydroxy acid dehydrogenase" evidence="8">
    <location>
        <begin position="118"/>
        <end position="515"/>
    </location>
</feature>
<dbReference type="PROSITE" id="PS50255">
    <property type="entry name" value="CYTOCHROME_B5_2"/>
    <property type="match status" value="1"/>
</dbReference>